<evidence type="ECO:0000256" key="6">
    <source>
        <dbReference type="ARBA" id="ARBA00022667"/>
    </source>
</evidence>
<evidence type="ECO:0000256" key="7">
    <source>
        <dbReference type="ARBA" id="ARBA00022737"/>
    </source>
</evidence>
<evidence type="ECO:0000259" key="12">
    <source>
        <dbReference type="Pfam" id="PF00931"/>
    </source>
</evidence>
<dbReference type="Pfam" id="PF23559">
    <property type="entry name" value="WHD_DRP"/>
    <property type="match status" value="1"/>
</dbReference>
<evidence type="ECO:0000256" key="8">
    <source>
        <dbReference type="ARBA" id="ARBA00022741"/>
    </source>
</evidence>
<keyword evidence="15" id="KW-1185">Reference proteome</keyword>
<dbReference type="Gene3D" id="1.20.5.4130">
    <property type="match status" value="1"/>
</dbReference>
<dbReference type="InterPro" id="IPR002182">
    <property type="entry name" value="NB-ARC"/>
</dbReference>
<accession>A0A022PPP8</accession>
<dbReference type="Gene3D" id="1.10.10.10">
    <property type="entry name" value="Winged helix-like DNA-binding domain superfamily/Winged helix DNA-binding domain"/>
    <property type="match status" value="1"/>
</dbReference>
<dbReference type="PANTHER" id="PTHR23155:SF1152">
    <property type="entry name" value="AAA+ ATPASE DOMAIN-CONTAINING PROTEIN"/>
    <property type="match status" value="1"/>
</dbReference>
<sequence>MAYAAVISLKQTIERSRLGTSCTKILEYLYDEVSALQEVLKEFDSSSRAISREKVNDLDGQIRGAVWELEDVIESHCPNQFLSLFDEEISPGEEDDPPFLFLEELKQDIDSFIRTVDNLKKAYVHELQNPSHEEEEEEEDEKDEFVHSRPDESKIRMVGLSDQFKKVKNWLTNKLPRGPTPRHLKRTLALFGTAGIGKTALALKLFQDPSISSHFDRSLFVTVGPKYQLKRVLIDILKQVKNPDDIDEEIMLMKEEIMIDALKELMHRSLDDDKRYLMVLDDIWDNDVWFGLIHHFPDDNRGSRILITTRLREVAHTANADVDCEVRFLDKKESWDLLREKVFGEQESLPYELEKAGKKIAEKCEGLPLTIITVAKILSKSDKTTEYWNKVAAEKQNSVFMDAYEKMSKVLHPSYEYLPQYLKACFLYMGVFPQNYEIPYSKLVNLWRAEGFLSYVDETTNEYFAVKHLFEYFAVKCLFELISKSLVMIHKQSYSNGMKTFSLHSPFWYLCNKEAMKRKFFYALNTLADALAEEGTEGHRRLCVRNNVLFAIKDVYDWVESTSTVRSLLCTGPYHPYPVPVCSSLSLLKILDALTIRFYEFSMEVVTLVQLTYLALTFNGNLPSSISNLWNLEYLIVRRHLSIIGFGGNYSSYLPMEIWRMQELKHVHVMGSDLPDPPTEEEESLLPNLLSLLDVTPQSCTKDVFERTPNLQKLGIRIQLSINDDEPFSFFDHISHLHKLEKLKCAIVNPKIMLSGVVAPPVPLSIFPPSLVKLTLSGLGYPWEEMSKISSLPSLRVLKLRCHAFRGAKWVTRREEFPNLEFLLIEDSDIVEWSFKKKKKDIVEWTFPDIMGLEALRSLSLKHCYKLERIPLRIGMVKKIELVDCKPLSPSYPEWFKRFNYNLLHFNVHSSWE</sequence>
<dbReference type="SUPFAM" id="SSF52058">
    <property type="entry name" value="L domain-like"/>
    <property type="match status" value="1"/>
</dbReference>
<evidence type="ECO:0000313" key="15">
    <source>
        <dbReference type="Proteomes" id="UP000030748"/>
    </source>
</evidence>
<evidence type="ECO:0000313" key="14">
    <source>
        <dbReference type="EMBL" id="EYU17691.1"/>
    </source>
</evidence>
<dbReference type="Gene3D" id="3.80.10.10">
    <property type="entry name" value="Ribonuclease Inhibitor"/>
    <property type="match status" value="1"/>
</dbReference>
<evidence type="ECO:0000256" key="11">
    <source>
        <dbReference type="SAM" id="MobiDB-lite"/>
    </source>
</evidence>
<dbReference type="PRINTS" id="PR00364">
    <property type="entry name" value="DISEASERSIST"/>
</dbReference>
<feature type="domain" description="Disease resistance protein winged helix" evidence="13">
    <location>
        <begin position="431"/>
        <end position="505"/>
    </location>
</feature>
<name>A0A022PPP8_ERYGU</name>
<dbReference type="InterPro" id="IPR044974">
    <property type="entry name" value="Disease_R_plants"/>
</dbReference>
<keyword evidence="7" id="KW-0677">Repeat</keyword>
<protein>
    <submittedName>
        <fullName evidence="14">Uncharacterized protein</fullName>
    </submittedName>
</protein>
<organism evidence="14 15">
    <name type="scientific">Erythranthe guttata</name>
    <name type="common">Yellow monkey flower</name>
    <name type="synonym">Mimulus guttatus</name>
    <dbReference type="NCBI Taxonomy" id="4155"/>
    <lineage>
        <taxon>Eukaryota</taxon>
        <taxon>Viridiplantae</taxon>
        <taxon>Streptophyta</taxon>
        <taxon>Embryophyta</taxon>
        <taxon>Tracheophyta</taxon>
        <taxon>Spermatophyta</taxon>
        <taxon>Magnoliopsida</taxon>
        <taxon>eudicotyledons</taxon>
        <taxon>Gunneridae</taxon>
        <taxon>Pentapetalae</taxon>
        <taxon>asterids</taxon>
        <taxon>lamiids</taxon>
        <taxon>Lamiales</taxon>
        <taxon>Phrymaceae</taxon>
        <taxon>Erythranthe</taxon>
    </lineage>
</organism>
<dbReference type="InterPro" id="IPR058922">
    <property type="entry name" value="WHD_DRP"/>
</dbReference>
<dbReference type="PANTHER" id="PTHR23155">
    <property type="entry name" value="DISEASE RESISTANCE PROTEIN RP"/>
    <property type="match status" value="1"/>
</dbReference>
<comment type="similarity">
    <text evidence="3">Belongs to the disease resistance NB-LRR family.</text>
</comment>
<evidence type="ECO:0000256" key="9">
    <source>
        <dbReference type="ARBA" id="ARBA00022821"/>
    </source>
</evidence>
<dbReference type="GO" id="GO:0005737">
    <property type="term" value="C:cytoplasm"/>
    <property type="evidence" value="ECO:0007669"/>
    <property type="project" value="UniProtKB-SubCell"/>
</dbReference>
<reference evidence="14 15" key="1">
    <citation type="journal article" date="2013" name="Proc. Natl. Acad. Sci. U.S.A.">
        <title>Fine-scale variation in meiotic recombination in Mimulus inferred from population shotgun sequencing.</title>
        <authorList>
            <person name="Hellsten U."/>
            <person name="Wright K.M."/>
            <person name="Jenkins J."/>
            <person name="Shu S."/>
            <person name="Yuan Y."/>
            <person name="Wessler S.R."/>
            <person name="Schmutz J."/>
            <person name="Willis J.H."/>
            <person name="Rokhsar D.S."/>
        </authorList>
    </citation>
    <scope>NUCLEOTIDE SEQUENCE [LARGE SCALE GENOMIC DNA]</scope>
    <source>
        <strain evidence="15">cv. DUN x IM62</strain>
    </source>
</reference>
<keyword evidence="5" id="KW-0433">Leucine-rich repeat</keyword>
<evidence type="ECO:0000256" key="2">
    <source>
        <dbReference type="ARBA" id="ARBA00004496"/>
    </source>
</evidence>
<dbReference type="GO" id="GO:0043531">
    <property type="term" value="F:ADP binding"/>
    <property type="evidence" value="ECO:0007669"/>
    <property type="project" value="InterPro"/>
</dbReference>
<dbReference type="AlphaFoldDB" id="A0A022PPP8"/>
<dbReference type="Pfam" id="PF00931">
    <property type="entry name" value="NB-ARC"/>
    <property type="match status" value="1"/>
</dbReference>
<evidence type="ECO:0000259" key="13">
    <source>
        <dbReference type="Pfam" id="PF23559"/>
    </source>
</evidence>
<feature type="compositionally biased region" description="Acidic residues" evidence="11">
    <location>
        <begin position="133"/>
        <end position="143"/>
    </location>
</feature>
<evidence type="ECO:0000256" key="10">
    <source>
        <dbReference type="ARBA" id="ARBA00022840"/>
    </source>
</evidence>
<dbReference type="SUPFAM" id="SSF52540">
    <property type="entry name" value="P-loop containing nucleoside triphosphate hydrolases"/>
    <property type="match status" value="1"/>
</dbReference>
<dbReference type="InterPro" id="IPR042197">
    <property type="entry name" value="Apaf_helical"/>
</dbReference>
<keyword evidence="9" id="KW-0611">Plant defense</keyword>
<keyword evidence="4" id="KW-0963">Cytoplasm</keyword>
<dbReference type="InterPro" id="IPR036388">
    <property type="entry name" value="WH-like_DNA-bd_sf"/>
</dbReference>
<proteinExistence type="inferred from homology"/>
<dbReference type="eggNOG" id="KOG4658">
    <property type="taxonomic scope" value="Eukaryota"/>
</dbReference>
<feature type="region of interest" description="Disordered" evidence="11">
    <location>
        <begin position="127"/>
        <end position="148"/>
    </location>
</feature>
<dbReference type="InterPro" id="IPR032675">
    <property type="entry name" value="LRR_dom_sf"/>
</dbReference>
<dbReference type="InterPro" id="IPR027417">
    <property type="entry name" value="P-loop_NTPase"/>
</dbReference>
<evidence type="ECO:0000256" key="4">
    <source>
        <dbReference type="ARBA" id="ARBA00022490"/>
    </source>
</evidence>
<dbReference type="GO" id="GO:0009626">
    <property type="term" value="P:plant-type hypersensitive response"/>
    <property type="evidence" value="ECO:0007669"/>
    <property type="project" value="UniProtKB-KW"/>
</dbReference>
<keyword evidence="8" id="KW-0547">Nucleotide-binding</keyword>
<dbReference type="Gene3D" id="1.10.8.430">
    <property type="entry name" value="Helical domain of apoptotic protease-activating factors"/>
    <property type="match status" value="1"/>
</dbReference>
<gene>
    <name evidence="14" type="ORF">MIMGU_mgv1a025613mg</name>
</gene>
<comment type="subcellular location">
    <subcellularLocation>
        <location evidence="2">Cytoplasm</location>
    </subcellularLocation>
</comment>
<dbReference type="Proteomes" id="UP000030748">
    <property type="component" value="Unassembled WGS sequence"/>
</dbReference>
<dbReference type="EMBL" id="KI632363">
    <property type="protein sequence ID" value="EYU17691.1"/>
    <property type="molecule type" value="Genomic_DNA"/>
</dbReference>
<keyword evidence="6" id="KW-0381">Hypersensitive response</keyword>
<feature type="domain" description="NB-ARC" evidence="12">
    <location>
        <begin position="169"/>
        <end position="346"/>
    </location>
</feature>
<evidence type="ECO:0000256" key="1">
    <source>
        <dbReference type="ARBA" id="ARBA00002074"/>
    </source>
</evidence>
<dbReference type="Gene3D" id="3.40.50.300">
    <property type="entry name" value="P-loop containing nucleotide triphosphate hydrolases"/>
    <property type="match status" value="1"/>
</dbReference>
<comment type="function">
    <text evidence="1">Confers resistance to late blight (Phytophthora infestans) races carrying the avirulence gene Avr1. Resistance proteins guard the plant against pathogens that contain an appropriate avirulence protein via an indirect interaction with this avirulence protein. That triggers a defense system including the hypersensitive response, which restricts the pathogen growth.</text>
</comment>
<keyword evidence="10" id="KW-0067">ATP-binding</keyword>
<evidence type="ECO:0000256" key="3">
    <source>
        <dbReference type="ARBA" id="ARBA00008894"/>
    </source>
</evidence>
<evidence type="ECO:0000256" key="5">
    <source>
        <dbReference type="ARBA" id="ARBA00022614"/>
    </source>
</evidence>